<dbReference type="Pfam" id="PF13852">
    <property type="entry name" value="DUF4197"/>
    <property type="match status" value="1"/>
</dbReference>
<proteinExistence type="predicted"/>
<sequence>MKVRNTLFSLLTLLLFLPFQSCDVVKQVAKDYGIDTSTGLTESEVIQGLKSALEVGTNSGVKTVSKVDGYLKDAAIKILLPAEINSAITQLKSTSAGRKVYDNVIKDIEQDMIVSLNRAAEKAAVKAKPIFINAIKGMTIQDGFNILRGADDAATLYLKNKTFNQLVSAFKPDIKSVLSQPIVFNKSSEAIYSQFVKSYNDVEKADVINALKLSPIKESDLSTFVTQRALDGVFHKIAVEEKQIRENPAARVNAILKKVFGS</sequence>
<dbReference type="InterPro" id="IPR025245">
    <property type="entry name" value="DUF4197"/>
</dbReference>
<protein>
    <submittedName>
        <fullName evidence="2">DUF4197 domain-containing protein</fullName>
    </submittedName>
</protein>
<accession>A0A2T4DQA3</accession>
<organism evidence="2 3">
    <name type="scientific">Marivirga lumbricoides</name>
    <dbReference type="NCBI Taxonomy" id="1046115"/>
    <lineage>
        <taxon>Bacteria</taxon>
        <taxon>Pseudomonadati</taxon>
        <taxon>Bacteroidota</taxon>
        <taxon>Cytophagia</taxon>
        <taxon>Cytophagales</taxon>
        <taxon>Marivirgaceae</taxon>
        <taxon>Marivirga</taxon>
    </lineage>
</organism>
<comment type="caution">
    <text evidence="2">The sequence shown here is derived from an EMBL/GenBank/DDBJ whole genome shotgun (WGS) entry which is preliminary data.</text>
</comment>
<evidence type="ECO:0000256" key="1">
    <source>
        <dbReference type="SAM" id="SignalP"/>
    </source>
</evidence>
<dbReference type="AlphaFoldDB" id="A0A2T4DQA3"/>
<dbReference type="EMBL" id="PYVU01000077">
    <property type="protein sequence ID" value="PTB95918.1"/>
    <property type="molecule type" value="Genomic_DNA"/>
</dbReference>
<feature type="chain" id="PRO_5015401522" evidence="1">
    <location>
        <begin position="22"/>
        <end position="262"/>
    </location>
</feature>
<feature type="signal peptide" evidence="1">
    <location>
        <begin position="1"/>
        <end position="21"/>
    </location>
</feature>
<dbReference type="Proteomes" id="UP000240608">
    <property type="component" value="Unassembled WGS sequence"/>
</dbReference>
<evidence type="ECO:0000313" key="3">
    <source>
        <dbReference type="Proteomes" id="UP000240608"/>
    </source>
</evidence>
<gene>
    <name evidence="2" type="ORF">C9994_09630</name>
</gene>
<keyword evidence="1" id="KW-0732">Signal</keyword>
<name>A0A2T4DQA3_9BACT</name>
<evidence type="ECO:0000313" key="2">
    <source>
        <dbReference type="EMBL" id="PTB95918.1"/>
    </source>
</evidence>
<reference evidence="2 3" key="1">
    <citation type="submission" date="2018-03" db="EMBL/GenBank/DDBJ databases">
        <title>Cross-interface Injection: A General Nanoliter Liquid Handling Method Applied to Single Cells Genome Amplification Automated Nanoliter Liquid Handling Applied to Single Cell Multiple Displacement Amplification.</title>
        <authorList>
            <person name="Yun J."/>
            <person name="Xu P."/>
            <person name="Xu J."/>
            <person name="Dai X."/>
            <person name="Wang Y."/>
            <person name="Zheng X."/>
            <person name="Cao C."/>
            <person name="Yi Q."/>
            <person name="Zhu Y."/>
            <person name="Wang L."/>
            <person name="Dong Z."/>
            <person name="Huang Y."/>
            <person name="Huang L."/>
            <person name="Du W."/>
        </authorList>
    </citation>
    <scope>NUCLEOTIDE SEQUENCE [LARGE SCALE GENOMIC DNA]</scope>
    <source>
        <strain evidence="2 3">Z-D1-2</strain>
    </source>
</reference>